<dbReference type="RefSeq" id="WP_256602518.1">
    <property type="nucleotide sequence ID" value="NZ_JANIBJ010000019.1"/>
</dbReference>
<reference evidence="1 2" key="1">
    <citation type="submission" date="2022-07" db="EMBL/GenBank/DDBJ databases">
        <title>Methylomonas rivi sp. nov., Methylomonas rosea sp. nov., Methylomonas aureus sp. nov. and Methylomonas subterranea sp. nov., four novel methanotrophs isolated from a freshwater creek and the deep terrestrial subsurface.</title>
        <authorList>
            <person name="Abin C."/>
            <person name="Sankaranarayanan K."/>
            <person name="Garner C."/>
            <person name="Sindelar R."/>
            <person name="Kotary K."/>
            <person name="Garner R."/>
            <person name="Barclay S."/>
            <person name="Lawson P."/>
            <person name="Krumholz L."/>
        </authorList>
    </citation>
    <scope>NUCLEOTIDE SEQUENCE [LARGE SCALE GENOMIC DNA]</scope>
    <source>
        <strain evidence="1 2">SURF-2</strain>
    </source>
</reference>
<comment type="caution">
    <text evidence="1">The sequence shown here is derived from an EMBL/GenBank/DDBJ whole genome shotgun (WGS) entry which is preliminary data.</text>
</comment>
<evidence type="ECO:0000313" key="1">
    <source>
        <dbReference type="EMBL" id="MCQ8104717.1"/>
    </source>
</evidence>
<dbReference type="EMBL" id="JANIBJ010000019">
    <property type="protein sequence ID" value="MCQ8104717.1"/>
    <property type="molecule type" value="Genomic_DNA"/>
</dbReference>
<accession>A0ABT1THZ8</accession>
<dbReference type="Proteomes" id="UP001524499">
    <property type="component" value="Unassembled WGS sequence"/>
</dbReference>
<evidence type="ECO:0008006" key="3">
    <source>
        <dbReference type="Google" id="ProtNLM"/>
    </source>
</evidence>
<proteinExistence type="predicted"/>
<sequence>MIDLPKNTENRLIHAAQDEGRNLAEFVDRLLDIYLEDKIDAEHAVAAYQAFIDSGEASLPLEKVIAEHGV</sequence>
<name>A0ABT1THZ8_9GAMM</name>
<evidence type="ECO:0000313" key="2">
    <source>
        <dbReference type="Proteomes" id="UP001524499"/>
    </source>
</evidence>
<keyword evidence="2" id="KW-1185">Reference proteome</keyword>
<protein>
    <recommendedName>
        <fullName evidence="3">CopG family transcriptional regulator</fullName>
    </recommendedName>
</protein>
<organism evidence="1 2">
    <name type="scientific">Methylomonas subterranea</name>
    <dbReference type="NCBI Taxonomy" id="2952225"/>
    <lineage>
        <taxon>Bacteria</taxon>
        <taxon>Pseudomonadati</taxon>
        <taxon>Pseudomonadota</taxon>
        <taxon>Gammaproteobacteria</taxon>
        <taxon>Methylococcales</taxon>
        <taxon>Methylococcaceae</taxon>
        <taxon>Methylomonas</taxon>
    </lineage>
</organism>
<gene>
    <name evidence="1" type="ORF">NP590_11420</name>
</gene>